<evidence type="ECO:0000256" key="2">
    <source>
        <dbReference type="SAM" id="SignalP"/>
    </source>
</evidence>
<protein>
    <submittedName>
        <fullName evidence="3">Uncharacterized protein</fullName>
    </submittedName>
</protein>
<accession>A0AAD5BPZ5</accession>
<proteinExistence type="predicted"/>
<evidence type="ECO:0000313" key="3">
    <source>
        <dbReference type="EMBL" id="KAI7727412.1"/>
    </source>
</evidence>
<name>A0AAD5BPZ5_AMBAR</name>
<evidence type="ECO:0000313" key="4">
    <source>
        <dbReference type="Proteomes" id="UP001206925"/>
    </source>
</evidence>
<evidence type="ECO:0000256" key="1">
    <source>
        <dbReference type="SAM" id="Coils"/>
    </source>
</evidence>
<sequence>MSRPLLLVSLLLLMVFTSQFEWNQPLVNEVEARPLVLSQKQQYLLEKEESVKEKIILSQEKQIQKLKTLVQSLEEQLLACKGKDDFVNDTAGVSRGTLTCNKHVP</sequence>
<dbReference type="PANTHER" id="PTHR34564">
    <property type="entry name" value="PEPTIDYL-PROLYL CIS-TRANS ISOMERASE G"/>
    <property type="match status" value="1"/>
</dbReference>
<organism evidence="3 4">
    <name type="scientific">Ambrosia artemisiifolia</name>
    <name type="common">Common ragweed</name>
    <dbReference type="NCBI Taxonomy" id="4212"/>
    <lineage>
        <taxon>Eukaryota</taxon>
        <taxon>Viridiplantae</taxon>
        <taxon>Streptophyta</taxon>
        <taxon>Embryophyta</taxon>
        <taxon>Tracheophyta</taxon>
        <taxon>Spermatophyta</taxon>
        <taxon>Magnoliopsida</taxon>
        <taxon>eudicotyledons</taxon>
        <taxon>Gunneridae</taxon>
        <taxon>Pentapetalae</taxon>
        <taxon>asterids</taxon>
        <taxon>campanulids</taxon>
        <taxon>Asterales</taxon>
        <taxon>Asteraceae</taxon>
        <taxon>Asteroideae</taxon>
        <taxon>Heliantheae alliance</taxon>
        <taxon>Heliantheae</taxon>
        <taxon>Ambrosia</taxon>
    </lineage>
</organism>
<feature type="chain" id="PRO_5042113648" evidence="2">
    <location>
        <begin position="20"/>
        <end position="105"/>
    </location>
</feature>
<gene>
    <name evidence="3" type="ORF">M8C21_009518</name>
</gene>
<dbReference type="Proteomes" id="UP001206925">
    <property type="component" value="Unassembled WGS sequence"/>
</dbReference>
<dbReference type="AlphaFoldDB" id="A0AAD5BPZ5"/>
<dbReference type="EMBL" id="JAMZMK010011386">
    <property type="protein sequence ID" value="KAI7727412.1"/>
    <property type="molecule type" value="Genomic_DNA"/>
</dbReference>
<keyword evidence="1" id="KW-0175">Coiled coil</keyword>
<comment type="caution">
    <text evidence="3">The sequence shown here is derived from an EMBL/GenBank/DDBJ whole genome shotgun (WGS) entry which is preliminary data.</text>
</comment>
<feature type="signal peptide" evidence="2">
    <location>
        <begin position="1"/>
        <end position="19"/>
    </location>
</feature>
<reference evidence="3" key="1">
    <citation type="submission" date="2022-06" db="EMBL/GenBank/DDBJ databases">
        <title>Uncovering the hologenomic basis of an extraordinary plant invasion.</title>
        <authorList>
            <person name="Bieker V.C."/>
            <person name="Martin M.D."/>
            <person name="Gilbert T."/>
            <person name="Hodgins K."/>
            <person name="Battlay P."/>
            <person name="Petersen B."/>
            <person name="Wilson J."/>
        </authorList>
    </citation>
    <scope>NUCLEOTIDE SEQUENCE</scope>
    <source>
        <strain evidence="3">AA19_3_7</strain>
        <tissue evidence="3">Leaf</tissue>
    </source>
</reference>
<dbReference type="PANTHER" id="PTHR34564:SF3">
    <property type="entry name" value="PEPTIDYL-PROLYL CIS-TRANS ISOMERASE G"/>
    <property type="match status" value="1"/>
</dbReference>
<keyword evidence="4" id="KW-1185">Reference proteome</keyword>
<keyword evidence="2" id="KW-0732">Signal</keyword>
<feature type="coiled-coil region" evidence="1">
    <location>
        <begin position="56"/>
        <end position="83"/>
    </location>
</feature>